<evidence type="ECO:0000313" key="3">
    <source>
        <dbReference type="Proteomes" id="UP000027222"/>
    </source>
</evidence>
<keyword evidence="3" id="KW-1185">Reference proteome</keyword>
<accession>A0A067TA72</accession>
<proteinExistence type="predicted"/>
<feature type="region of interest" description="Disordered" evidence="1">
    <location>
        <begin position="34"/>
        <end position="85"/>
    </location>
</feature>
<name>A0A067TA72_GALM3</name>
<evidence type="ECO:0000256" key="1">
    <source>
        <dbReference type="SAM" id="MobiDB-lite"/>
    </source>
</evidence>
<dbReference type="HOGENOM" id="CLU_2512777_0_0_1"/>
<reference evidence="3" key="1">
    <citation type="journal article" date="2014" name="Proc. Natl. Acad. Sci. U.S.A.">
        <title>Extensive sampling of basidiomycete genomes demonstrates inadequacy of the white-rot/brown-rot paradigm for wood decay fungi.</title>
        <authorList>
            <person name="Riley R."/>
            <person name="Salamov A.A."/>
            <person name="Brown D.W."/>
            <person name="Nagy L.G."/>
            <person name="Floudas D."/>
            <person name="Held B.W."/>
            <person name="Levasseur A."/>
            <person name="Lombard V."/>
            <person name="Morin E."/>
            <person name="Otillar R."/>
            <person name="Lindquist E.A."/>
            <person name="Sun H."/>
            <person name="LaButti K.M."/>
            <person name="Schmutz J."/>
            <person name="Jabbour D."/>
            <person name="Luo H."/>
            <person name="Baker S.E."/>
            <person name="Pisabarro A.G."/>
            <person name="Walton J.D."/>
            <person name="Blanchette R.A."/>
            <person name="Henrissat B."/>
            <person name="Martin F."/>
            <person name="Cullen D."/>
            <person name="Hibbett D.S."/>
            <person name="Grigoriev I.V."/>
        </authorList>
    </citation>
    <scope>NUCLEOTIDE SEQUENCE [LARGE SCALE GENOMIC DNA]</scope>
    <source>
        <strain evidence="3">CBS 339.88</strain>
    </source>
</reference>
<evidence type="ECO:0000313" key="2">
    <source>
        <dbReference type="EMBL" id="KDR76799.1"/>
    </source>
</evidence>
<protein>
    <submittedName>
        <fullName evidence="2">Uncharacterized protein</fullName>
    </submittedName>
</protein>
<gene>
    <name evidence="2" type="ORF">GALMADRAFT_225684</name>
</gene>
<sequence length="85" mass="9551">MVDWWNSGQIGICSNHIQVRQRCCFDLIDEVCGGGSGRNAERDDNENVKEDGNENARDPPEETTKGNDWKYGYASDPDGWSVGRE</sequence>
<dbReference type="EMBL" id="KL142378">
    <property type="protein sequence ID" value="KDR76799.1"/>
    <property type="molecule type" value="Genomic_DNA"/>
</dbReference>
<feature type="compositionally biased region" description="Basic and acidic residues" evidence="1">
    <location>
        <begin position="39"/>
        <end position="68"/>
    </location>
</feature>
<organism evidence="2 3">
    <name type="scientific">Galerina marginata (strain CBS 339.88)</name>
    <dbReference type="NCBI Taxonomy" id="685588"/>
    <lineage>
        <taxon>Eukaryota</taxon>
        <taxon>Fungi</taxon>
        <taxon>Dikarya</taxon>
        <taxon>Basidiomycota</taxon>
        <taxon>Agaricomycotina</taxon>
        <taxon>Agaricomycetes</taxon>
        <taxon>Agaricomycetidae</taxon>
        <taxon>Agaricales</taxon>
        <taxon>Agaricineae</taxon>
        <taxon>Strophariaceae</taxon>
        <taxon>Galerina</taxon>
    </lineage>
</organism>
<dbReference type="Proteomes" id="UP000027222">
    <property type="component" value="Unassembled WGS sequence"/>
</dbReference>
<dbReference type="AlphaFoldDB" id="A0A067TA72"/>